<feature type="domain" description="FlgD/Vpr Ig-like" evidence="1">
    <location>
        <begin position="4"/>
        <end position="53"/>
    </location>
</feature>
<evidence type="ECO:0000313" key="2">
    <source>
        <dbReference type="EMBL" id="SVE05069.1"/>
    </source>
</evidence>
<dbReference type="Gene3D" id="2.60.40.4070">
    <property type="match status" value="1"/>
</dbReference>
<dbReference type="AlphaFoldDB" id="A0A383ABW4"/>
<dbReference type="InterPro" id="IPR025965">
    <property type="entry name" value="FlgD/Vpr_Ig-like"/>
</dbReference>
<proteinExistence type="predicted"/>
<dbReference type="EMBL" id="UINC01190761">
    <property type="protein sequence ID" value="SVE05069.1"/>
    <property type="molecule type" value="Genomic_DNA"/>
</dbReference>
<dbReference type="Pfam" id="PF13860">
    <property type="entry name" value="FlgD_ig"/>
    <property type="match status" value="1"/>
</dbReference>
<gene>
    <name evidence="2" type="ORF">METZ01_LOCUS457923</name>
</gene>
<sequence>MPTAEHFTITVYNEHGQAVRTLADQQLGPGTFDITWDGQDDNGRSVASGVYMYLIEGPNLRTHKKVTLLK</sequence>
<protein>
    <recommendedName>
        <fullName evidence="1">FlgD/Vpr Ig-like domain-containing protein</fullName>
    </recommendedName>
</protein>
<name>A0A383ABW4_9ZZZZ</name>
<evidence type="ECO:0000259" key="1">
    <source>
        <dbReference type="Pfam" id="PF13860"/>
    </source>
</evidence>
<accession>A0A383ABW4</accession>
<reference evidence="2" key="1">
    <citation type="submission" date="2018-05" db="EMBL/GenBank/DDBJ databases">
        <authorList>
            <person name="Lanie J.A."/>
            <person name="Ng W.-L."/>
            <person name="Kazmierczak K.M."/>
            <person name="Andrzejewski T.M."/>
            <person name="Davidsen T.M."/>
            <person name="Wayne K.J."/>
            <person name="Tettelin H."/>
            <person name="Glass J.I."/>
            <person name="Rusch D."/>
            <person name="Podicherti R."/>
            <person name="Tsui H.-C.T."/>
            <person name="Winkler M.E."/>
        </authorList>
    </citation>
    <scope>NUCLEOTIDE SEQUENCE</scope>
</reference>
<organism evidence="2">
    <name type="scientific">marine metagenome</name>
    <dbReference type="NCBI Taxonomy" id="408172"/>
    <lineage>
        <taxon>unclassified sequences</taxon>
        <taxon>metagenomes</taxon>
        <taxon>ecological metagenomes</taxon>
    </lineage>
</organism>